<dbReference type="PROSITE" id="PS00236">
    <property type="entry name" value="NEUROTR_ION_CHANNEL"/>
    <property type="match status" value="1"/>
</dbReference>
<gene>
    <name evidence="16" type="primary">GLRA3</name>
    <name evidence="16" type="ORF">BLAG_LOCUS22886</name>
</gene>
<keyword evidence="7 13" id="KW-1133">Transmembrane helix</keyword>
<feature type="transmembrane region" description="Helical" evidence="13">
    <location>
        <begin position="332"/>
        <end position="349"/>
    </location>
</feature>
<dbReference type="GO" id="GO:0005886">
    <property type="term" value="C:plasma membrane"/>
    <property type="evidence" value="ECO:0007669"/>
    <property type="project" value="UniProtKB-SubCell"/>
</dbReference>
<dbReference type="InterPro" id="IPR006029">
    <property type="entry name" value="Neurotrans-gated_channel_TM"/>
</dbReference>
<dbReference type="InterPro" id="IPR036719">
    <property type="entry name" value="Neuro-gated_channel_TM_sf"/>
</dbReference>
<evidence type="ECO:0000256" key="4">
    <source>
        <dbReference type="ARBA" id="ARBA00022475"/>
    </source>
</evidence>
<organism evidence="16 17">
    <name type="scientific">Branchiostoma lanceolatum</name>
    <name type="common">Common lancelet</name>
    <name type="synonym">Amphioxus lanceolatum</name>
    <dbReference type="NCBI Taxonomy" id="7740"/>
    <lineage>
        <taxon>Eukaryota</taxon>
        <taxon>Metazoa</taxon>
        <taxon>Chordata</taxon>
        <taxon>Cephalochordata</taxon>
        <taxon>Leptocardii</taxon>
        <taxon>Amphioxiformes</taxon>
        <taxon>Branchiostomatidae</taxon>
        <taxon>Branchiostoma</taxon>
    </lineage>
</organism>
<dbReference type="Proteomes" id="UP000838412">
    <property type="component" value="Chromosome 7"/>
</dbReference>
<evidence type="ECO:0000256" key="2">
    <source>
        <dbReference type="ARBA" id="ARBA00004236"/>
    </source>
</evidence>
<dbReference type="PANTHER" id="PTHR18945">
    <property type="entry name" value="NEUROTRANSMITTER GATED ION CHANNEL"/>
    <property type="match status" value="1"/>
</dbReference>
<proteinExistence type="inferred from homology"/>
<dbReference type="PRINTS" id="PR00253">
    <property type="entry name" value="GABAARECEPTR"/>
</dbReference>
<feature type="signal peptide" evidence="13">
    <location>
        <begin position="1"/>
        <end position="22"/>
    </location>
</feature>
<feature type="domain" description="Neurotransmitter-gated ion-channel transmembrane" evidence="15">
    <location>
        <begin position="312"/>
        <end position="393"/>
    </location>
</feature>
<evidence type="ECO:0000259" key="14">
    <source>
        <dbReference type="Pfam" id="PF02931"/>
    </source>
</evidence>
<evidence type="ECO:0000256" key="12">
    <source>
        <dbReference type="ARBA" id="ARBA00023303"/>
    </source>
</evidence>
<evidence type="ECO:0000256" key="8">
    <source>
        <dbReference type="ARBA" id="ARBA00023065"/>
    </source>
</evidence>
<keyword evidence="17" id="KW-1185">Reference proteome</keyword>
<dbReference type="GO" id="GO:0005230">
    <property type="term" value="F:extracellular ligand-gated monoatomic ion channel activity"/>
    <property type="evidence" value="ECO:0007669"/>
    <property type="project" value="InterPro"/>
</dbReference>
<dbReference type="GO" id="GO:0005254">
    <property type="term" value="F:chloride channel activity"/>
    <property type="evidence" value="ECO:0007669"/>
    <property type="project" value="UniProtKB-KW"/>
</dbReference>
<dbReference type="SUPFAM" id="SSF90112">
    <property type="entry name" value="Neurotransmitter-gated ion-channel transmembrane pore"/>
    <property type="match status" value="1"/>
</dbReference>
<dbReference type="GO" id="GO:0034707">
    <property type="term" value="C:chloride channel complex"/>
    <property type="evidence" value="ECO:0007669"/>
    <property type="project" value="UniProtKB-KW"/>
</dbReference>
<keyword evidence="10" id="KW-0869">Chloride channel</keyword>
<dbReference type="GO" id="GO:0004888">
    <property type="term" value="F:transmembrane signaling receptor activity"/>
    <property type="evidence" value="ECO:0007669"/>
    <property type="project" value="InterPro"/>
</dbReference>
<keyword evidence="4" id="KW-1003">Cell membrane</keyword>
<evidence type="ECO:0000313" key="17">
    <source>
        <dbReference type="Proteomes" id="UP000838412"/>
    </source>
</evidence>
<evidence type="ECO:0000256" key="3">
    <source>
        <dbReference type="ARBA" id="ARBA00022448"/>
    </source>
</evidence>
<evidence type="ECO:0000256" key="10">
    <source>
        <dbReference type="ARBA" id="ARBA00023173"/>
    </source>
</evidence>
<dbReference type="CDD" id="cd19049">
    <property type="entry name" value="LGIC_TM_anion"/>
    <property type="match status" value="1"/>
</dbReference>
<evidence type="ECO:0000256" key="13">
    <source>
        <dbReference type="RuleBase" id="RU000687"/>
    </source>
</evidence>
<feature type="transmembrane region" description="Helical" evidence="13">
    <location>
        <begin position="446"/>
        <end position="465"/>
    </location>
</feature>
<accession>A0A8K0A8C3</accession>
<dbReference type="Pfam" id="PF02931">
    <property type="entry name" value="Neur_chan_LBD"/>
    <property type="match status" value="1"/>
</dbReference>
<dbReference type="InterPro" id="IPR036734">
    <property type="entry name" value="Neur_chan_lig-bd_sf"/>
</dbReference>
<dbReference type="InterPro" id="IPR006201">
    <property type="entry name" value="Neur_channel"/>
</dbReference>
<keyword evidence="6 13" id="KW-0732">Signal</keyword>
<feature type="transmembrane region" description="Helical" evidence="13">
    <location>
        <begin position="305"/>
        <end position="325"/>
    </location>
</feature>
<feature type="domain" description="Neurotransmitter-gated ion-channel ligand-binding" evidence="14">
    <location>
        <begin position="39"/>
        <end position="179"/>
    </location>
</feature>
<dbReference type="InterPro" id="IPR018000">
    <property type="entry name" value="Neurotransmitter_ion_chnl_CS"/>
</dbReference>
<protein>
    <submittedName>
        <fullName evidence="16">GLRA3 protein</fullName>
    </submittedName>
</protein>
<evidence type="ECO:0000256" key="11">
    <source>
        <dbReference type="ARBA" id="ARBA00023214"/>
    </source>
</evidence>
<evidence type="ECO:0000256" key="7">
    <source>
        <dbReference type="ARBA" id="ARBA00022989"/>
    </source>
</evidence>
<keyword evidence="8 13" id="KW-0406">Ion transport</keyword>
<evidence type="ECO:0000256" key="9">
    <source>
        <dbReference type="ARBA" id="ARBA00023136"/>
    </source>
</evidence>
<reference evidence="16" key="1">
    <citation type="submission" date="2022-01" db="EMBL/GenBank/DDBJ databases">
        <authorList>
            <person name="Braso-Vives M."/>
        </authorList>
    </citation>
    <scope>NUCLEOTIDE SEQUENCE</scope>
</reference>
<evidence type="ECO:0000256" key="6">
    <source>
        <dbReference type="ARBA" id="ARBA00022729"/>
    </source>
</evidence>
<dbReference type="EMBL" id="OV696692">
    <property type="protein sequence ID" value="CAH1270673.1"/>
    <property type="molecule type" value="Genomic_DNA"/>
</dbReference>
<keyword evidence="12 13" id="KW-0407">Ion channel</keyword>
<evidence type="ECO:0000256" key="1">
    <source>
        <dbReference type="ARBA" id="ARBA00004141"/>
    </source>
</evidence>
<feature type="chain" id="PRO_5035489945" evidence="13">
    <location>
        <begin position="23"/>
        <end position="471"/>
    </location>
</feature>
<evidence type="ECO:0000259" key="15">
    <source>
        <dbReference type="Pfam" id="PF02932"/>
    </source>
</evidence>
<dbReference type="PRINTS" id="PR00252">
    <property type="entry name" value="NRIONCHANNEL"/>
</dbReference>
<dbReference type="Gene3D" id="2.70.170.10">
    <property type="entry name" value="Neurotransmitter-gated ion-channel ligand-binding domain"/>
    <property type="match status" value="1"/>
</dbReference>
<name>A0A8K0A8C3_BRALA</name>
<dbReference type="Pfam" id="PF02932">
    <property type="entry name" value="Neur_chan_memb"/>
    <property type="match status" value="1"/>
</dbReference>
<dbReference type="FunFam" id="2.70.170.10:FF:000110">
    <property type="entry name" value="Uncharacterized protein"/>
    <property type="match status" value="1"/>
</dbReference>
<sequence length="471" mass="53657">MWAPGKDFFVLLSLVSALRCRADTISEFAEDDDDDHNHEILRVLPNTYNWTHRPRIRGRWLDVTCAAHILNFGAVSEQTMDFEVSLQLAQEWRDPRLANLTQNAWLPVDASVQMWKPHVDFANTKSLDIATAEEETTMWVSQEGIVNLIVRYDIKASCQMTLHAFPMDQQICHIRLDGFDDIRLEWGFPSLMTMNTVPVISDATAFHSQFKLTGITAKSYVTSFLPSVPGKGCTFSEHTCDYTDSDVCQTSTKLCAEEAGSEECDKCVFYTGICANTTKHCELLDTGDKSTYTSLEIQFHLSRRFAYHLMQMYVPSTFIVIMSWISFWIEIGAVPARVCLGVLTVLTMTTQSSRSHAMQEVSYVRAIDIWIVACQLFVFTALVEYAVTYRFWLAQKNDRSAIIDMEVKLTENGTSPDHRPIEMNGAHDKRSNCKFIPTAAQNIDRVCRMVFPTMFVLFNITYWTVYLSDGV</sequence>
<dbReference type="AlphaFoldDB" id="A0A8K0A8C3"/>
<keyword evidence="5 13" id="KW-0812">Transmembrane</keyword>
<dbReference type="Gene3D" id="1.20.58.390">
    <property type="entry name" value="Neurotransmitter-gated ion-channel transmembrane domain"/>
    <property type="match status" value="1"/>
</dbReference>
<evidence type="ECO:0000313" key="16">
    <source>
        <dbReference type="EMBL" id="CAH1270673.1"/>
    </source>
</evidence>
<dbReference type="InterPro" id="IPR006202">
    <property type="entry name" value="Neur_chan_lig-bd"/>
</dbReference>
<keyword evidence="11" id="KW-0868">Chloride</keyword>
<feature type="transmembrane region" description="Helical" evidence="13">
    <location>
        <begin position="369"/>
        <end position="392"/>
    </location>
</feature>
<comment type="subcellular location">
    <subcellularLocation>
        <location evidence="2">Cell membrane</location>
    </subcellularLocation>
    <subcellularLocation>
        <location evidence="1">Membrane</location>
        <topology evidence="1">Multi-pass membrane protein</topology>
    </subcellularLocation>
</comment>
<dbReference type="InterPro" id="IPR006028">
    <property type="entry name" value="GABAA/Glycine_rcpt"/>
</dbReference>
<keyword evidence="9 13" id="KW-0472">Membrane</keyword>
<dbReference type="OrthoDB" id="10003631at2759"/>
<comment type="similarity">
    <text evidence="13">Belongs to the ligand-gated ion channel (TC 1.A.9) family.</text>
</comment>
<dbReference type="InterPro" id="IPR038050">
    <property type="entry name" value="Neuro_actylchol_rec"/>
</dbReference>
<dbReference type="SUPFAM" id="SSF63712">
    <property type="entry name" value="Nicotinic receptor ligand binding domain-like"/>
    <property type="match status" value="1"/>
</dbReference>
<evidence type="ECO:0000256" key="5">
    <source>
        <dbReference type="ARBA" id="ARBA00022692"/>
    </source>
</evidence>
<keyword evidence="3 13" id="KW-0813">Transport</keyword>